<dbReference type="GO" id="GO:0022857">
    <property type="term" value="F:transmembrane transporter activity"/>
    <property type="evidence" value="ECO:0007669"/>
    <property type="project" value="InterPro"/>
</dbReference>
<feature type="transmembrane region" description="Helical" evidence="7">
    <location>
        <begin position="210"/>
        <end position="231"/>
    </location>
</feature>
<dbReference type="Pfam" id="PF07690">
    <property type="entry name" value="MFS_1"/>
    <property type="match status" value="1"/>
</dbReference>
<dbReference type="PANTHER" id="PTHR43124:SF3">
    <property type="entry name" value="CHLORAMPHENICOL EFFLUX PUMP RV0191"/>
    <property type="match status" value="1"/>
</dbReference>
<feature type="transmembrane region" description="Helical" evidence="7">
    <location>
        <begin position="237"/>
        <end position="258"/>
    </location>
</feature>
<evidence type="ECO:0000259" key="8">
    <source>
        <dbReference type="PROSITE" id="PS50850"/>
    </source>
</evidence>
<evidence type="ECO:0000256" key="1">
    <source>
        <dbReference type="ARBA" id="ARBA00004651"/>
    </source>
</evidence>
<keyword evidence="2" id="KW-0813">Transport</keyword>
<feature type="transmembrane region" description="Helical" evidence="7">
    <location>
        <begin position="74"/>
        <end position="92"/>
    </location>
</feature>
<accession>G7WAM8</accession>
<keyword evidence="5 7" id="KW-1133">Transmembrane helix</keyword>
<dbReference type="KEGG" id="dor:Desor_1124"/>
<name>G7WAM8_DESOD</name>
<dbReference type="RefSeq" id="WP_014183617.1">
    <property type="nucleotide sequence ID" value="NC_016584.1"/>
</dbReference>
<proteinExistence type="predicted"/>
<evidence type="ECO:0000256" key="4">
    <source>
        <dbReference type="ARBA" id="ARBA00022692"/>
    </source>
</evidence>
<dbReference type="InterPro" id="IPR011701">
    <property type="entry name" value="MFS"/>
</dbReference>
<dbReference type="GO" id="GO:0005886">
    <property type="term" value="C:plasma membrane"/>
    <property type="evidence" value="ECO:0007669"/>
    <property type="project" value="UniProtKB-SubCell"/>
</dbReference>
<feature type="transmembrane region" description="Helical" evidence="7">
    <location>
        <begin position="310"/>
        <end position="333"/>
    </location>
</feature>
<dbReference type="InterPro" id="IPR020846">
    <property type="entry name" value="MFS_dom"/>
</dbReference>
<dbReference type="eggNOG" id="COG2271">
    <property type="taxonomic scope" value="Bacteria"/>
</dbReference>
<reference evidence="9 10" key="2">
    <citation type="journal article" date="2012" name="J. Bacteriol.">
        <title>Complete genome sequences of Desulfosporosinus orientis DSM765T, Desulfosporosinus youngiae DSM17734T, Desulfosporosinus meridiei DSM13257T, and Desulfosporosinus acidiphilus DSM22704T.</title>
        <authorList>
            <person name="Pester M."/>
            <person name="Brambilla E."/>
            <person name="Alazard D."/>
            <person name="Rattei T."/>
            <person name="Weinmaier T."/>
            <person name="Han J."/>
            <person name="Lucas S."/>
            <person name="Lapidus A."/>
            <person name="Cheng J.F."/>
            <person name="Goodwin L."/>
            <person name="Pitluck S."/>
            <person name="Peters L."/>
            <person name="Ovchinnikova G."/>
            <person name="Teshima H."/>
            <person name="Detter J.C."/>
            <person name="Han C.S."/>
            <person name="Tapia R."/>
            <person name="Land M.L."/>
            <person name="Hauser L."/>
            <person name="Kyrpides N.C."/>
            <person name="Ivanova N.N."/>
            <person name="Pagani I."/>
            <person name="Huntmann M."/>
            <person name="Wei C.L."/>
            <person name="Davenport K.W."/>
            <person name="Daligault H."/>
            <person name="Chain P.S."/>
            <person name="Chen A."/>
            <person name="Mavromatis K."/>
            <person name="Markowitz V."/>
            <person name="Szeto E."/>
            <person name="Mikhailova N."/>
            <person name="Pati A."/>
            <person name="Wagner M."/>
            <person name="Woyke T."/>
            <person name="Ollivier B."/>
            <person name="Klenk H.P."/>
            <person name="Spring S."/>
            <person name="Loy A."/>
        </authorList>
    </citation>
    <scope>NUCLEOTIDE SEQUENCE [LARGE SCALE GENOMIC DNA]</scope>
    <source>
        <strain evidence="10">ATCC 19365 / DSM 765 / NCIMB 8382 / VKM B-1628</strain>
    </source>
</reference>
<dbReference type="AlphaFoldDB" id="G7WAM8"/>
<feature type="transmembrane region" description="Helical" evidence="7">
    <location>
        <begin position="98"/>
        <end position="117"/>
    </location>
</feature>
<feature type="transmembrane region" description="Helical" evidence="7">
    <location>
        <begin position="169"/>
        <end position="189"/>
    </location>
</feature>
<organism evidence="9 10">
    <name type="scientific">Desulfosporosinus orientis (strain ATCC 19365 / DSM 765 / NCIMB 8382 / VKM B-1628 / Singapore I)</name>
    <name type="common">Desulfotomaculum orientis</name>
    <dbReference type="NCBI Taxonomy" id="768706"/>
    <lineage>
        <taxon>Bacteria</taxon>
        <taxon>Bacillati</taxon>
        <taxon>Bacillota</taxon>
        <taxon>Clostridia</taxon>
        <taxon>Eubacteriales</taxon>
        <taxon>Desulfitobacteriaceae</taxon>
        <taxon>Desulfosporosinus</taxon>
    </lineage>
</organism>
<keyword evidence="6 7" id="KW-0472">Membrane</keyword>
<evidence type="ECO:0000256" key="7">
    <source>
        <dbReference type="SAM" id="Phobius"/>
    </source>
</evidence>
<dbReference type="EMBL" id="CP003108">
    <property type="protein sequence ID" value="AET66796.1"/>
    <property type="molecule type" value="Genomic_DNA"/>
</dbReference>
<reference evidence="10" key="1">
    <citation type="submission" date="2011-11" db="EMBL/GenBank/DDBJ databases">
        <title>Complete sequence of Desulfosporosinus orientis DSM 765.</title>
        <authorList>
            <person name="Lucas S."/>
            <person name="Han J."/>
            <person name="Lapidus A."/>
            <person name="Cheng J.-F."/>
            <person name="Goodwin L."/>
            <person name="Pitluck S."/>
            <person name="Peters L."/>
            <person name="Ovchinnikova G."/>
            <person name="Teshima H."/>
            <person name="Detter J.C."/>
            <person name="Han C."/>
            <person name="Tapia R."/>
            <person name="Land M."/>
            <person name="Hauser L."/>
            <person name="Kyrpides N."/>
            <person name="Ivanova N."/>
            <person name="Pagani I."/>
            <person name="Pester M."/>
            <person name="Spring S."/>
            <person name="Ollivier B."/>
            <person name="Rattei T."/>
            <person name="Klenk H.-P."/>
            <person name="Wagner M."/>
            <person name="Loy A."/>
            <person name="Woyke T."/>
        </authorList>
    </citation>
    <scope>NUCLEOTIDE SEQUENCE [LARGE SCALE GENOMIC DNA]</scope>
    <source>
        <strain evidence="10">ATCC 19365 / DSM 765 / NCIMB 8382 / VKM B-1628</strain>
    </source>
</reference>
<comment type="subcellular location">
    <subcellularLocation>
        <location evidence="1">Cell membrane</location>
        <topology evidence="1">Multi-pass membrane protein</topology>
    </subcellularLocation>
</comment>
<dbReference type="InterPro" id="IPR050189">
    <property type="entry name" value="MFS_Efflux_Transporters"/>
</dbReference>
<dbReference type="PROSITE" id="PS50850">
    <property type="entry name" value="MFS"/>
    <property type="match status" value="1"/>
</dbReference>
<gene>
    <name evidence="9" type="ordered locus">Desor_1124</name>
</gene>
<dbReference type="PANTHER" id="PTHR43124">
    <property type="entry name" value="PURINE EFFLUX PUMP PBUE"/>
    <property type="match status" value="1"/>
</dbReference>
<feature type="transmembrane region" description="Helical" evidence="7">
    <location>
        <begin position="284"/>
        <end position="304"/>
    </location>
</feature>
<protein>
    <submittedName>
        <fullName evidence="9">Sugar phosphate permease</fullName>
    </submittedName>
</protein>
<feature type="transmembrane region" description="Helical" evidence="7">
    <location>
        <begin position="137"/>
        <end position="157"/>
    </location>
</feature>
<dbReference type="OrthoDB" id="1673995at2"/>
<evidence type="ECO:0000256" key="5">
    <source>
        <dbReference type="ARBA" id="ARBA00022989"/>
    </source>
</evidence>
<dbReference type="HOGENOM" id="CLU_043790_0_0_9"/>
<dbReference type="CDD" id="cd06174">
    <property type="entry name" value="MFS"/>
    <property type="match status" value="1"/>
</dbReference>
<feature type="transmembrane region" description="Helical" evidence="7">
    <location>
        <begin position="7"/>
        <end position="25"/>
    </location>
</feature>
<feature type="transmembrane region" description="Helical" evidence="7">
    <location>
        <begin position="45"/>
        <end position="67"/>
    </location>
</feature>
<dbReference type="Gene3D" id="1.20.1250.20">
    <property type="entry name" value="MFS general substrate transporter like domains"/>
    <property type="match status" value="2"/>
</dbReference>
<dbReference type="SUPFAM" id="SSF103473">
    <property type="entry name" value="MFS general substrate transporter"/>
    <property type="match status" value="1"/>
</dbReference>
<evidence type="ECO:0000256" key="3">
    <source>
        <dbReference type="ARBA" id="ARBA00022475"/>
    </source>
</evidence>
<keyword evidence="3" id="KW-1003">Cell membrane</keyword>
<dbReference type="PATRIC" id="fig|768706.3.peg.1101"/>
<feature type="transmembrane region" description="Helical" evidence="7">
    <location>
        <begin position="381"/>
        <end position="401"/>
    </location>
</feature>
<feature type="transmembrane region" description="Helical" evidence="7">
    <location>
        <begin position="345"/>
        <end position="369"/>
    </location>
</feature>
<evidence type="ECO:0000313" key="10">
    <source>
        <dbReference type="Proteomes" id="UP000006346"/>
    </source>
</evidence>
<dbReference type="InterPro" id="IPR036259">
    <property type="entry name" value="MFS_trans_sf"/>
</dbReference>
<keyword evidence="4 7" id="KW-0812">Transmembrane</keyword>
<evidence type="ECO:0000256" key="2">
    <source>
        <dbReference type="ARBA" id="ARBA00022448"/>
    </source>
</evidence>
<sequence length="420" mass="45801">MNNLKKWLALFALSFGYASIFMIPYAKYVFYDPMMKALNCTNLELGALVSVYVFVGIFTFVPGGWLADRFSARKIITISLVAQGIFTIWFGLAMTMTVAWIVWISFAFTNCFAYWSAVIKGVRLLGDEKNQGKTYGLFEAGFGLSSVIVGSIALAVFGRYTDQIEGFKMVVFVYSGLCILAGILTWSLYDEYMVETKEVAPKVGLKDVFYVLKQPIVWLIAIVIMTTYGLFVGQTYLTPYLTAVVGITVTFSGALSLIRSYGVKLFAGPLGGIIADKMKSPSRMLAVGYVIIMVFLVIFLNLSGEPSLNIVIALMMTIAVVGAGMKGVMWSIVTEANVPRHYTGLAIGTASIIGYLADIVLGPLFGYWMDTYGNAGYNYQFALLIGVCVAGFAAALGIIILKNKAFLTEDAGNARKKISA</sequence>
<feature type="domain" description="Major facilitator superfamily (MFS) profile" evidence="8">
    <location>
        <begin position="2"/>
        <end position="405"/>
    </location>
</feature>
<evidence type="ECO:0000256" key="6">
    <source>
        <dbReference type="ARBA" id="ARBA00023136"/>
    </source>
</evidence>
<evidence type="ECO:0000313" key="9">
    <source>
        <dbReference type="EMBL" id="AET66796.1"/>
    </source>
</evidence>
<keyword evidence="10" id="KW-1185">Reference proteome</keyword>
<dbReference type="Proteomes" id="UP000006346">
    <property type="component" value="Chromosome"/>
</dbReference>